<reference evidence="6 7" key="1">
    <citation type="submission" date="2018-05" db="EMBL/GenBank/DDBJ databases">
        <title>Draft genome sequence of Scytalidium lignicola DSM 105466, a ubiquitous saprotrophic fungus.</title>
        <authorList>
            <person name="Buettner E."/>
            <person name="Gebauer A.M."/>
            <person name="Hofrichter M."/>
            <person name="Liers C."/>
            <person name="Kellner H."/>
        </authorList>
    </citation>
    <scope>NUCLEOTIDE SEQUENCE [LARGE SCALE GENOMIC DNA]</scope>
    <source>
        <strain evidence="6 7">DSM 105466</strain>
    </source>
</reference>
<comment type="caution">
    <text evidence="6">The sequence shown here is derived from an EMBL/GenBank/DDBJ whole genome shotgun (WGS) entry which is preliminary data.</text>
</comment>
<evidence type="ECO:0000313" key="7">
    <source>
        <dbReference type="Proteomes" id="UP000258309"/>
    </source>
</evidence>
<dbReference type="STRING" id="5539.A0A3E2HFC1"/>
<keyword evidence="3 4" id="KW-0418">Kinase</keyword>
<dbReference type="Proteomes" id="UP000258309">
    <property type="component" value="Unassembled WGS sequence"/>
</dbReference>
<dbReference type="GO" id="GO:0000824">
    <property type="term" value="F:inositol-1,4,5,6-tetrakisphosphate 3-kinase activity"/>
    <property type="evidence" value="ECO:0007669"/>
    <property type="project" value="TreeGrafter"/>
</dbReference>
<accession>A0A3E2HFC1</accession>
<feature type="compositionally biased region" description="Acidic residues" evidence="5">
    <location>
        <begin position="280"/>
        <end position="290"/>
    </location>
</feature>
<dbReference type="EC" id="2.7.-.-" evidence="4"/>
<dbReference type="InterPro" id="IPR038286">
    <property type="entry name" value="IPK_sf"/>
</dbReference>
<dbReference type="InterPro" id="IPR005522">
    <property type="entry name" value="IPK"/>
</dbReference>
<evidence type="ECO:0000256" key="3">
    <source>
        <dbReference type="ARBA" id="ARBA00022777"/>
    </source>
</evidence>
<dbReference type="EMBL" id="NCSJ02000062">
    <property type="protein sequence ID" value="RFU32099.1"/>
    <property type="molecule type" value="Genomic_DNA"/>
</dbReference>
<dbReference type="SUPFAM" id="SSF56104">
    <property type="entry name" value="SAICAR synthase-like"/>
    <property type="match status" value="1"/>
</dbReference>
<feature type="non-terminal residue" evidence="6">
    <location>
        <position position="339"/>
    </location>
</feature>
<dbReference type="GO" id="GO:0032958">
    <property type="term" value="P:inositol phosphate biosynthetic process"/>
    <property type="evidence" value="ECO:0007669"/>
    <property type="project" value="InterPro"/>
</dbReference>
<dbReference type="GO" id="GO:0046854">
    <property type="term" value="P:phosphatidylinositol phosphate biosynthetic process"/>
    <property type="evidence" value="ECO:0007669"/>
    <property type="project" value="TreeGrafter"/>
</dbReference>
<evidence type="ECO:0000256" key="5">
    <source>
        <dbReference type="SAM" id="MobiDB-lite"/>
    </source>
</evidence>
<dbReference type="OMA" id="FRICGMK"/>
<dbReference type="GO" id="GO:0005634">
    <property type="term" value="C:nucleus"/>
    <property type="evidence" value="ECO:0007669"/>
    <property type="project" value="TreeGrafter"/>
</dbReference>
<evidence type="ECO:0000256" key="4">
    <source>
        <dbReference type="RuleBase" id="RU363090"/>
    </source>
</evidence>
<proteinExistence type="inferred from homology"/>
<dbReference type="Gene3D" id="3.30.470.160">
    <property type="entry name" value="Inositol polyphosphate kinase"/>
    <property type="match status" value="1"/>
</dbReference>
<feature type="region of interest" description="Disordered" evidence="5">
    <location>
        <begin position="267"/>
        <end position="290"/>
    </location>
</feature>
<evidence type="ECO:0000313" key="6">
    <source>
        <dbReference type="EMBL" id="RFU32099.1"/>
    </source>
</evidence>
<dbReference type="PANTHER" id="PTHR12400">
    <property type="entry name" value="INOSITOL POLYPHOSPHATE KINASE"/>
    <property type="match status" value="1"/>
</dbReference>
<keyword evidence="2 4" id="KW-0808">Transferase</keyword>
<keyword evidence="7" id="KW-1185">Reference proteome</keyword>
<feature type="non-terminal residue" evidence="6">
    <location>
        <position position="1"/>
    </location>
</feature>
<dbReference type="AlphaFoldDB" id="A0A3E2HFC1"/>
<dbReference type="PANTHER" id="PTHR12400:SF103">
    <property type="entry name" value="INOSITOL POLYPHOSPHATE MULTIKINASE"/>
    <property type="match status" value="1"/>
</dbReference>
<organism evidence="6 7">
    <name type="scientific">Scytalidium lignicola</name>
    <name type="common">Hyphomycete</name>
    <dbReference type="NCBI Taxonomy" id="5539"/>
    <lineage>
        <taxon>Eukaryota</taxon>
        <taxon>Fungi</taxon>
        <taxon>Dikarya</taxon>
        <taxon>Ascomycota</taxon>
        <taxon>Pezizomycotina</taxon>
        <taxon>Leotiomycetes</taxon>
        <taxon>Leotiomycetes incertae sedis</taxon>
        <taxon>Scytalidium</taxon>
    </lineage>
</organism>
<dbReference type="Pfam" id="PF03770">
    <property type="entry name" value="IPK"/>
    <property type="match status" value="1"/>
</dbReference>
<comment type="similarity">
    <text evidence="1 4">Belongs to the inositol phosphokinase (IPK) family.</text>
</comment>
<evidence type="ECO:0000256" key="2">
    <source>
        <dbReference type="ARBA" id="ARBA00022679"/>
    </source>
</evidence>
<evidence type="ECO:0000256" key="1">
    <source>
        <dbReference type="ARBA" id="ARBA00007374"/>
    </source>
</evidence>
<gene>
    <name evidence="6" type="ORF">B7463_g4258</name>
</gene>
<dbReference type="GO" id="GO:0005737">
    <property type="term" value="C:cytoplasm"/>
    <property type="evidence" value="ECO:0007669"/>
    <property type="project" value="TreeGrafter"/>
</dbReference>
<protein>
    <recommendedName>
        <fullName evidence="4">Kinase</fullName>
        <ecNumber evidence="4">2.7.-.-</ecNumber>
    </recommendedName>
</protein>
<dbReference type="GO" id="GO:0008440">
    <property type="term" value="F:inositol-1,4,5-trisphosphate 3-kinase activity"/>
    <property type="evidence" value="ECO:0007669"/>
    <property type="project" value="TreeGrafter"/>
</dbReference>
<name>A0A3E2HFC1_SCYLI</name>
<dbReference type="OrthoDB" id="338650at2759"/>
<sequence length="339" mass="37596">MTAKQLPSHKDLINYNYAVAGHDGTLSDIDGELFIKPCTRAEVEFYETSVASYPNFAEIMPTFLGTLELGHQHNASAIEEQGGALISKHTIPEVVVPVTTKRITTNLAVVLENAAHGFVRPNILDVKLGVRLWADDALPEKKERFDKVTEETTHKDLGFRIAGMRVWQGRRAIGKAGLDEEGYKIYDKNYGRFELDKHNVADAFRNFIFNDPAGIDEELGRLVAQAFHSDLRRIQKVLEEQESRMFSASLLFVFEGDGVALRAAMEEASRSPATLPNGDGDSDQSEDDDDLEQLTTPKIYTVKLIDFAHAFWTPGTGPDENSLLGVRSVANILESLGES</sequence>